<name>A0A4R0R6W7_9APHY</name>
<dbReference type="SUPFAM" id="SSF48350">
    <property type="entry name" value="GTPase activation domain, GAP"/>
    <property type="match status" value="1"/>
</dbReference>
<dbReference type="PROSITE" id="PS50238">
    <property type="entry name" value="RHOGAP"/>
    <property type="match status" value="1"/>
</dbReference>
<gene>
    <name evidence="4" type="ORF">EIP91_005659</name>
</gene>
<feature type="region of interest" description="Disordered" evidence="2">
    <location>
        <begin position="537"/>
        <end position="649"/>
    </location>
</feature>
<feature type="domain" description="Rho-GAP" evidence="3">
    <location>
        <begin position="336"/>
        <end position="533"/>
    </location>
</feature>
<dbReference type="Gene3D" id="1.10.555.10">
    <property type="entry name" value="Rho GTPase activation protein"/>
    <property type="match status" value="1"/>
</dbReference>
<evidence type="ECO:0000259" key="3">
    <source>
        <dbReference type="PROSITE" id="PS50238"/>
    </source>
</evidence>
<dbReference type="InterPro" id="IPR008936">
    <property type="entry name" value="Rho_GTPase_activation_prot"/>
</dbReference>
<dbReference type="Proteomes" id="UP000292702">
    <property type="component" value="Unassembled WGS sequence"/>
</dbReference>
<organism evidence="4 5">
    <name type="scientific">Steccherinum ochraceum</name>
    <dbReference type="NCBI Taxonomy" id="92696"/>
    <lineage>
        <taxon>Eukaryota</taxon>
        <taxon>Fungi</taxon>
        <taxon>Dikarya</taxon>
        <taxon>Basidiomycota</taxon>
        <taxon>Agaricomycotina</taxon>
        <taxon>Agaricomycetes</taxon>
        <taxon>Polyporales</taxon>
        <taxon>Steccherinaceae</taxon>
        <taxon>Steccherinum</taxon>
    </lineage>
</organism>
<dbReference type="OrthoDB" id="3196451at2759"/>
<feature type="compositionally biased region" description="Polar residues" evidence="2">
    <location>
        <begin position="577"/>
        <end position="587"/>
    </location>
</feature>
<dbReference type="GO" id="GO:0007165">
    <property type="term" value="P:signal transduction"/>
    <property type="evidence" value="ECO:0007669"/>
    <property type="project" value="InterPro"/>
</dbReference>
<proteinExistence type="predicted"/>
<dbReference type="GO" id="GO:0005938">
    <property type="term" value="C:cell cortex"/>
    <property type="evidence" value="ECO:0007669"/>
    <property type="project" value="TreeGrafter"/>
</dbReference>
<feature type="compositionally biased region" description="Polar residues" evidence="2">
    <location>
        <begin position="230"/>
        <end position="244"/>
    </location>
</feature>
<accession>A0A4R0R6W7</accession>
<feature type="compositionally biased region" description="Low complexity" evidence="2">
    <location>
        <begin position="628"/>
        <end position="649"/>
    </location>
</feature>
<keyword evidence="5" id="KW-1185">Reference proteome</keyword>
<dbReference type="GO" id="GO:0005096">
    <property type="term" value="F:GTPase activator activity"/>
    <property type="evidence" value="ECO:0007669"/>
    <property type="project" value="UniProtKB-KW"/>
</dbReference>
<evidence type="ECO:0000313" key="5">
    <source>
        <dbReference type="Proteomes" id="UP000292702"/>
    </source>
</evidence>
<dbReference type="STRING" id="92696.A0A4R0R6W7"/>
<reference evidence="4 5" key="1">
    <citation type="submission" date="2018-11" db="EMBL/GenBank/DDBJ databases">
        <title>Genome assembly of Steccherinum ochraceum LE-BIN_3174, the white-rot fungus of the Steccherinaceae family (The Residual Polyporoid clade, Polyporales, Basidiomycota).</title>
        <authorList>
            <person name="Fedorova T.V."/>
            <person name="Glazunova O.A."/>
            <person name="Landesman E.O."/>
            <person name="Moiseenko K.V."/>
            <person name="Psurtseva N.V."/>
            <person name="Savinova O.S."/>
            <person name="Shakhova N.V."/>
            <person name="Tyazhelova T.V."/>
            <person name="Vasina D.V."/>
        </authorList>
    </citation>
    <scope>NUCLEOTIDE SEQUENCE [LARGE SCALE GENOMIC DNA]</scope>
    <source>
        <strain evidence="4 5">LE-BIN_3174</strain>
    </source>
</reference>
<dbReference type="Pfam" id="PF09725">
    <property type="entry name" value="Fra10Ac1"/>
    <property type="match status" value="1"/>
</dbReference>
<comment type="caution">
    <text evidence="4">The sequence shown here is derived from an EMBL/GenBank/DDBJ whole genome shotgun (WGS) entry which is preliminary data.</text>
</comment>
<dbReference type="PANTHER" id="PTHR15228">
    <property type="entry name" value="SPERMATHECAL PHYSIOLOGY VARIANT"/>
    <property type="match status" value="1"/>
</dbReference>
<dbReference type="SMART" id="SM00324">
    <property type="entry name" value="RhoGAP"/>
    <property type="match status" value="1"/>
</dbReference>
<dbReference type="InterPro" id="IPR019129">
    <property type="entry name" value="Folate-sensitive_fs_Fra10Ac1"/>
</dbReference>
<evidence type="ECO:0000256" key="1">
    <source>
        <dbReference type="ARBA" id="ARBA00022468"/>
    </source>
</evidence>
<dbReference type="GO" id="GO:0060237">
    <property type="term" value="P:regulation of fungal-type cell wall organization"/>
    <property type="evidence" value="ECO:0007669"/>
    <property type="project" value="TreeGrafter"/>
</dbReference>
<dbReference type="AlphaFoldDB" id="A0A4R0R6W7"/>
<evidence type="ECO:0000313" key="4">
    <source>
        <dbReference type="EMBL" id="TCD63340.1"/>
    </source>
</evidence>
<feature type="region of interest" description="Disordered" evidence="2">
    <location>
        <begin position="230"/>
        <end position="294"/>
    </location>
</feature>
<dbReference type="InterPro" id="IPR051025">
    <property type="entry name" value="RhoGAP"/>
</dbReference>
<evidence type="ECO:0000256" key="2">
    <source>
        <dbReference type="SAM" id="MobiDB-lite"/>
    </source>
</evidence>
<sequence>MDLYKRGSSSTSKQVVVGQGRTEFEILKASHRFLREEEEEERSLPWNDQVAKKYYSSLYREFAVCDLKHYKSGNFSLRWRTEDEVVSGAGETSCGNTRCLFHDTRQADQYHPSLSTLELPFSYVEDEESKFALVKVVLCAKCVKKLMYKRNKEKEAQQAARSGEQSGPPVKAEPEEVDLGNGKTKAEERGRSGPAIHGLVPPLEGAIARAEDGQVGSDVGMMGGFSLEDQLTQRRNNSSSTPRTPTFEGPRRANTADIPDSPAFPLRSSESSPHPGPSRRMTADASSSVPPSKASLKSWWNHFIFAQRAKKEAEENRGQSVVFGKPLKESLRYASVQISTANANGELYVWGYIPVVVAKCGLHLKETATEIEGTFRVNGSNKRMKDLQAAFEKPPRYGKSMDWRNEHYTTHDVASVFRRFLTQMPEPVIPHDKYFAFREPLARRNFNQDEVIATYKRLIRSLPRANQYLLLYVLDLLSVFARKADRNLMTAKNLAVIFRPALLSHPTHELNPQEHQLSQDVLEFLIAHQDWFMLDIPPPPTSASASTSTSARPPVNRSSRQRNAEGGDLSPVLETPPSRSGSISGATVTRRRTLPNNSRTNTIDAGSVQENGQQQQTTKLHKRQKRVSAQQPSSSSAGQASSASRTPHG</sequence>
<dbReference type="PANTHER" id="PTHR15228:SF25">
    <property type="entry name" value="F-BAR DOMAIN-CONTAINING PROTEIN"/>
    <property type="match status" value="1"/>
</dbReference>
<dbReference type="InterPro" id="IPR000198">
    <property type="entry name" value="RhoGAP_dom"/>
</dbReference>
<feature type="compositionally biased region" description="Polar residues" evidence="2">
    <location>
        <begin position="594"/>
        <end position="618"/>
    </location>
</feature>
<protein>
    <recommendedName>
        <fullName evidence="3">Rho-GAP domain-containing protein</fullName>
    </recommendedName>
</protein>
<feature type="compositionally biased region" description="Low complexity" evidence="2">
    <location>
        <begin position="542"/>
        <end position="554"/>
    </location>
</feature>
<keyword evidence="1" id="KW-0343">GTPase activation</keyword>
<dbReference type="Pfam" id="PF00620">
    <property type="entry name" value="RhoGAP"/>
    <property type="match status" value="1"/>
</dbReference>
<feature type="region of interest" description="Disordered" evidence="2">
    <location>
        <begin position="156"/>
        <end position="199"/>
    </location>
</feature>
<dbReference type="EMBL" id="RWJN01000306">
    <property type="protein sequence ID" value="TCD63340.1"/>
    <property type="molecule type" value="Genomic_DNA"/>
</dbReference>